<protein>
    <recommendedName>
        <fullName evidence="5">ABC-2 type transporter domain-containing protein</fullName>
    </recommendedName>
</protein>
<dbReference type="EMBL" id="BARS01057408">
    <property type="protein sequence ID" value="GAG51061.1"/>
    <property type="molecule type" value="Genomic_DNA"/>
</dbReference>
<keyword evidence="3" id="KW-0472">Membrane</keyword>
<dbReference type="PANTHER" id="PTHR30413:SF8">
    <property type="entry name" value="TRANSPORT PERMEASE PROTEIN"/>
    <property type="match status" value="1"/>
</dbReference>
<keyword evidence="2" id="KW-0813">Transport</keyword>
<evidence type="ECO:0000256" key="2">
    <source>
        <dbReference type="ARBA" id="ARBA00022448"/>
    </source>
</evidence>
<reference evidence="4" key="1">
    <citation type="journal article" date="2014" name="Front. Microbiol.">
        <title>High frequency of phylogenetically diverse reductive dehalogenase-homologous genes in deep subseafloor sedimentary metagenomes.</title>
        <authorList>
            <person name="Kawai M."/>
            <person name="Futagami T."/>
            <person name="Toyoda A."/>
            <person name="Takaki Y."/>
            <person name="Nishi S."/>
            <person name="Hori S."/>
            <person name="Arai W."/>
            <person name="Tsubouchi T."/>
            <person name="Morono Y."/>
            <person name="Uchiyama I."/>
            <person name="Ito T."/>
            <person name="Fujiyama A."/>
            <person name="Inagaki F."/>
            <person name="Takami H."/>
        </authorList>
    </citation>
    <scope>NUCLEOTIDE SEQUENCE</scope>
    <source>
        <strain evidence="4">Expedition CK06-06</strain>
    </source>
</reference>
<evidence type="ECO:0008006" key="5">
    <source>
        <dbReference type="Google" id="ProtNLM"/>
    </source>
</evidence>
<proteinExistence type="predicted"/>
<name>X0ZS66_9ZZZZ</name>
<organism evidence="4">
    <name type="scientific">marine sediment metagenome</name>
    <dbReference type="NCBI Taxonomy" id="412755"/>
    <lineage>
        <taxon>unclassified sequences</taxon>
        <taxon>metagenomes</taxon>
        <taxon>ecological metagenomes</taxon>
    </lineage>
</organism>
<feature type="transmembrane region" description="Helical" evidence="3">
    <location>
        <begin position="63"/>
        <end position="85"/>
    </location>
</feature>
<dbReference type="AlphaFoldDB" id="X0ZS66"/>
<gene>
    <name evidence="4" type="ORF">S01H1_84179</name>
</gene>
<dbReference type="PANTHER" id="PTHR30413">
    <property type="entry name" value="INNER MEMBRANE TRANSPORT PERMEASE"/>
    <property type="match status" value="1"/>
</dbReference>
<keyword evidence="3" id="KW-0812">Transmembrane</keyword>
<dbReference type="GO" id="GO:0005886">
    <property type="term" value="C:plasma membrane"/>
    <property type="evidence" value="ECO:0007669"/>
    <property type="project" value="UniProtKB-SubCell"/>
</dbReference>
<feature type="non-terminal residue" evidence="4">
    <location>
        <position position="1"/>
    </location>
</feature>
<evidence type="ECO:0000256" key="3">
    <source>
        <dbReference type="SAM" id="Phobius"/>
    </source>
</evidence>
<comment type="caution">
    <text evidence="4">The sequence shown here is derived from an EMBL/GenBank/DDBJ whole genome shotgun (WGS) entry which is preliminary data.</text>
</comment>
<keyword evidence="3" id="KW-1133">Transmembrane helix</keyword>
<feature type="transmembrane region" description="Helical" evidence="3">
    <location>
        <begin position="6"/>
        <end position="24"/>
    </location>
</feature>
<comment type="subcellular location">
    <subcellularLocation>
        <location evidence="1">Cell inner membrane</location>
        <topology evidence="1">Multi-pass membrane protein</topology>
    </subcellularLocation>
</comment>
<accession>X0ZS66</accession>
<dbReference type="GO" id="GO:0015920">
    <property type="term" value="P:lipopolysaccharide transport"/>
    <property type="evidence" value="ECO:0007669"/>
    <property type="project" value="TreeGrafter"/>
</dbReference>
<evidence type="ECO:0000256" key="1">
    <source>
        <dbReference type="ARBA" id="ARBA00004429"/>
    </source>
</evidence>
<evidence type="ECO:0000313" key="4">
    <source>
        <dbReference type="EMBL" id="GAG51061.1"/>
    </source>
</evidence>
<sequence length="95" mass="10388">RDVASVTPLVLQLWFFATPIIYPVEMVRESLTRMGLWSVYRLNPMVGVVEAMRAVVLRGEPPPAALGTAAVAALVVFAVGAFVFARLERNFADVI</sequence>